<reference evidence="1 2" key="1">
    <citation type="submission" date="2010-10" db="EMBL/GenBank/DDBJ databases">
        <authorList>
            <person name="Muzny D."/>
            <person name="Qin X."/>
            <person name="Deng J."/>
            <person name="Jiang H."/>
            <person name="Liu Y."/>
            <person name="Qu J."/>
            <person name="Song X.-Z."/>
            <person name="Zhang L."/>
            <person name="Thornton R."/>
            <person name="Coyle M."/>
            <person name="Francisco L."/>
            <person name="Jackson L."/>
            <person name="Javaid M."/>
            <person name="Korchina V."/>
            <person name="Kovar C."/>
            <person name="Mata R."/>
            <person name="Mathew T."/>
            <person name="Ngo R."/>
            <person name="Nguyen L."/>
            <person name="Nguyen N."/>
            <person name="Okwuonu G."/>
            <person name="Ongeri F."/>
            <person name="Pham C."/>
            <person name="Simmons D."/>
            <person name="Wilczek-Boney K."/>
            <person name="Hale W."/>
            <person name="Jakkamsetti A."/>
            <person name="Pham P."/>
            <person name="Ruth R."/>
            <person name="San Lucas F."/>
            <person name="Warren J."/>
            <person name="Zhang J."/>
            <person name="Zhao Z."/>
            <person name="Zhou C."/>
            <person name="Zhu D."/>
            <person name="Lee S."/>
            <person name="Bess C."/>
            <person name="Blankenburg K."/>
            <person name="Forbes L."/>
            <person name="Fu Q."/>
            <person name="Gubbala S."/>
            <person name="Hirani K."/>
            <person name="Jayaseelan J.C."/>
            <person name="Lara F."/>
            <person name="Munidasa M."/>
            <person name="Palculict T."/>
            <person name="Patil S."/>
            <person name="Pu L.-L."/>
            <person name="Saada N."/>
            <person name="Tang L."/>
            <person name="Weissenberger G."/>
            <person name="Zhu Y."/>
            <person name="Hemphill L."/>
            <person name="Shang Y."/>
            <person name="Youmans B."/>
            <person name="Ayvaz T."/>
            <person name="Ross M."/>
            <person name="Santibanez J."/>
            <person name="Aqrawi P."/>
            <person name="Gross S."/>
            <person name="Joshi V."/>
            <person name="Fowler G."/>
            <person name="Nazareth L."/>
            <person name="Reid J."/>
            <person name="Worley K."/>
            <person name="Petrosino J."/>
            <person name="Highlander S."/>
            <person name="Gibbs R."/>
        </authorList>
    </citation>
    <scope>NUCLEOTIDE SEQUENCE [LARGE SCALE GENOMIC DNA]</scope>
    <source>
        <strain evidence="1 2">F0287</strain>
    </source>
</reference>
<gene>
    <name evidence="1" type="ORF">HMPREF1977_0474</name>
</gene>
<evidence type="ECO:0000313" key="1">
    <source>
        <dbReference type="EMBL" id="EFS98257.1"/>
    </source>
</evidence>
<name>E4MQ14_CAPOC</name>
<dbReference type="HOGENOM" id="CLU_3133649_0_0_10"/>
<dbReference type="EMBL" id="AEOH01000011">
    <property type="protein sequence ID" value="EFS98257.1"/>
    <property type="molecule type" value="Genomic_DNA"/>
</dbReference>
<proteinExistence type="predicted"/>
<dbReference type="AlphaFoldDB" id="E4MQ14"/>
<accession>E4MQ14</accession>
<comment type="caution">
    <text evidence="1">The sequence shown here is derived from an EMBL/GenBank/DDBJ whole genome shotgun (WGS) entry which is preliminary data.</text>
</comment>
<dbReference type="Proteomes" id="UP000005391">
    <property type="component" value="Unassembled WGS sequence"/>
</dbReference>
<sequence>MKNVYFSIYLCSSHIFVSPHSPFKKITSFSYFRFSSTLNPFKSLFSTHS</sequence>
<protein>
    <submittedName>
        <fullName evidence="1">Uncharacterized protein</fullName>
    </submittedName>
</protein>
<evidence type="ECO:0000313" key="2">
    <source>
        <dbReference type="Proteomes" id="UP000005391"/>
    </source>
</evidence>
<organism evidence="1 2">
    <name type="scientific">Capnocytophaga ochracea F0287</name>
    <dbReference type="NCBI Taxonomy" id="873517"/>
    <lineage>
        <taxon>Bacteria</taxon>
        <taxon>Pseudomonadati</taxon>
        <taxon>Bacteroidota</taxon>
        <taxon>Flavobacteriia</taxon>
        <taxon>Flavobacteriales</taxon>
        <taxon>Flavobacteriaceae</taxon>
        <taxon>Capnocytophaga</taxon>
    </lineage>
</organism>